<keyword evidence="8" id="KW-0539">Nucleus</keyword>
<feature type="compositionally biased region" description="Polar residues" evidence="9">
    <location>
        <begin position="299"/>
        <end position="310"/>
    </location>
</feature>
<evidence type="ECO:0000256" key="8">
    <source>
        <dbReference type="ARBA" id="ARBA00023242"/>
    </source>
</evidence>
<sequence>MELVAEGDDVIVCEGPQRINLLTVQRGKTYQNRFGIFLHDDFVGVPYGTKVFTRKTKNFIHILRPTPELLAGCLRRRTQVLFQADISLILLHLDINPGKIVVESGTGSGVLSRSIIRSVAPTGHLFTFEFNRVRADAAREELSQGGMGIYVTVTHRDVVAEGLGMPQNTQFRPFQINTPKLQQSNLFPFSSQLSQSAAQASTQIAFSSLYQQSSSLNQSSHNEYCDAVFLDLPNPWDVVESAYNVLRSSTGLLCTFSPCIEQVQRNCSAMRRVGFEDIQTLECLVRNYEIKRFPNDFSNGSYEPIKSSKNSFKDQQMKKGKQSSQAQQIKIDGNSNKQKKEQSNINKDIDVDTVIQKEDENPLMQKKKRKREELDKEEENGDNKESDQSTHAFNTSTTPHVYAVPELNMRSHTGFLTFCPPNIRFFVGGAPDLRDKPLALIRNIHLIQSDSSFDTLIKEKCNLNSPERGLYFSGTTYSLGDYKISIGTVTLIPSSSKRGTILEVEYTLQSDPEQVGIYLDLFNRLLFEFPVQQNEILNLLLEEIEIEKTKSFLKDDENSLENQLFIQNTQLSSSFGIAPSFASLQSFPSSAQLVAAMGLNDNHKLGSPLSQRAILYAVFFASAHKDNSVWLREKRQQIALVEQERKAAQQLQIQKHQQKHLTKLFIEQQRQQQQYDIIVDVDESIRNENVSGTKRRRVDDENQLMYQIHNILKVHQEKKHPFNRMNLISSERASEASIAGAAGGADTIRILIPSRIARCNINRASIQEDEFVEGQL</sequence>
<dbReference type="EC" id="2.1.1.220" evidence="3"/>
<dbReference type="Pfam" id="PF08612">
    <property type="entry name" value="Med20"/>
    <property type="match status" value="1"/>
</dbReference>
<dbReference type="GO" id="GO:0003712">
    <property type="term" value="F:transcription coregulator activity"/>
    <property type="evidence" value="ECO:0007669"/>
    <property type="project" value="InterPro"/>
</dbReference>
<proteinExistence type="inferred from homology"/>
<evidence type="ECO:0000256" key="6">
    <source>
        <dbReference type="ARBA" id="ARBA00022691"/>
    </source>
</evidence>
<feature type="region of interest" description="Disordered" evidence="9">
    <location>
        <begin position="299"/>
        <end position="396"/>
    </location>
</feature>
<dbReference type="PROSITE" id="PS51620">
    <property type="entry name" value="SAM_TRM61"/>
    <property type="match status" value="1"/>
</dbReference>
<dbReference type="GO" id="GO:0160107">
    <property type="term" value="F:tRNA (adenine(58)-N1)-methyltransferase activity"/>
    <property type="evidence" value="ECO:0007669"/>
    <property type="project" value="UniProtKB-EC"/>
</dbReference>
<keyword evidence="4 11" id="KW-0489">Methyltransferase</keyword>
<dbReference type="OrthoDB" id="1925287at2759"/>
<dbReference type="PANTHER" id="PTHR12133">
    <property type="entry name" value="TRNA (ADENINE(58)-N(1))-METHYLTRANSFERASE"/>
    <property type="match status" value="1"/>
</dbReference>
<dbReference type="InterPro" id="IPR014816">
    <property type="entry name" value="tRNA_MeTrfase_Gcd14"/>
</dbReference>
<reference evidence="11 12" key="1">
    <citation type="submission" date="2019-03" db="EMBL/GenBank/DDBJ databases">
        <title>Single cell metagenomics reveals metabolic interactions within the superorganism composed of flagellate Streblomastix strix and complex community of Bacteroidetes bacteria on its surface.</title>
        <authorList>
            <person name="Treitli S.C."/>
            <person name="Kolisko M."/>
            <person name="Husnik F."/>
            <person name="Keeling P."/>
            <person name="Hampl V."/>
        </authorList>
    </citation>
    <scope>NUCLEOTIDE SEQUENCE [LARGE SCALE GENOMIC DNA]</scope>
    <source>
        <strain evidence="11">ST1C</strain>
    </source>
</reference>
<keyword evidence="6" id="KW-0949">S-adenosyl-L-methionine</keyword>
<comment type="caution">
    <text evidence="11">The sequence shown here is derived from an EMBL/GenBank/DDBJ whole genome shotgun (WGS) entry which is preliminary data.</text>
</comment>
<gene>
    <name evidence="11" type="ORF">EZS28_012249</name>
</gene>
<dbReference type="SUPFAM" id="SSF53335">
    <property type="entry name" value="S-adenosyl-L-methionine-dependent methyltransferases"/>
    <property type="match status" value="1"/>
</dbReference>
<comment type="subcellular location">
    <subcellularLocation>
        <location evidence="1">Nucleus</location>
    </subcellularLocation>
</comment>
<keyword evidence="5 11" id="KW-0808">Transferase</keyword>
<organism evidence="11 12">
    <name type="scientific">Streblomastix strix</name>
    <dbReference type="NCBI Taxonomy" id="222440"/>
    <lineage>
        <taxon>Eukaryota</taxon>
        <taxon>Metamonada</taxon>
        <taxon>Preaxostyla</taxon>
        <taxon>Oxymonadida</taxon>
        <taxon>Streblomastigidae</taxon>
        <taxon>Streblomastix</taxon>
    </lineage>
</organism>
<evidence type="ECO:0000256" key="3">
    <source>
        <dbReference type="ARBA" id="ARBA00012796"/>
    </source>
</evidence>
<evidence type="ECO:0000313" key="11">
    <source>
        <dbReference type="EMBL" id="KAA6392225.1"/>
    </source>
</evidence>
<dbReference type="PANTHER" id="PTHR12133:SF2">
    <property type="entry name" value="TRNA (ADENINE(58)-N(1))-METHYLTRANSFERASE CATALYTIC SUBUNIT TRMT61A"/>
    <property type="match status" value="1"/>
</dbReference>
<dbReference type="GO" id="GO:0016592">
    <property type="term" value="C:mediator complex"/>
    <property type="evidence" value="ECO:0007669"/>
    <property type="project" value="InterPro"/>
</dbReference>
<dbReference type="AlphaFoldDB" id="A0A5J4WCD3"/>
<keyword evidence="7" id="KW-0819">tRNA processing</keyword>
<dbReference type="Gene3D" id="3.10.330.20">
    <property type="match status" value="1"/>
</dbReference>
<dbReference type="InterPro" id="IPR013921">
    <property type="entry name" value="Mediator_Med20"/>
</dbReference>
<evidence type="ECO:0000256" key="1">
    <source>
        <dbReference type="ARBA" id="ARBA00004123"/>
    </source>
</evidence>
<evidence type="ECO:0000256" key="2">
    <source>
        <dbReference type="ARBA" id="ARBA00010743"/>
    </source>
</evidence>
<evidence type="ECO:0000256" key="7">
    <source>
        <dbReference type="ARBA" id="ARBA00022694"/>
    </source>
</evidence>
<evidence type="ECO:0000256" key="9">
    <source>
        <dbReference type="SAM" id="MobiDB-lite"/>
    </source>
</evidence>
<evidence type="ECO:0000313" key="12">
    <source>
        <dbReference type="Proteomes" id="UP000324800"/>
    </source>
</evidence>
<dbReference type="InterPro" id="IPR049470">
    <property type="entry name" value="TRM61_C"/>
</dbReference>
<feature type="compositionally biased region" description="Basic and acidic residues" evidence="9">
    <location>
        <begin position="338"/>
        <end position="360"/>
    </location>
</feature>
<evidence type="ECO:0000256" key="4">
    <source>
        <dbReference type="ARBA" id="ARBA00022603"/>
    </source>
</evidence>
<protein>
    <recommendedName>
        <fullName evidence="3">tRNA (adenine(58)-N(1))-methyltransferase</fullName>
        <ecNumber evidence="3">2.1.1.220</ecNumber>
    </recommendedName>
</protein>
<dbReference type="Pfam" id="PF08704">
    <property type="entry name" value="GCD14"/>
    <property type="match status" value="2"/>
</dbReference>
<accession>A0A5J4WCD3</accession>
<dbReference type="GO" id="GO:0006357">
    <property type="term" value="P:regulation of transcription by RNA polymerase II"/>
    <property type="evidence" value="ECO:0007669"/>
    <property type="project" value="InterPro"/>
</dbReference>
<comment type="similarity">
    <text evidence="2">Belongs to the Mediator complex subunit 20 family.</text>
</comment>
<dbReference type="EMBL" id="SNRW01002617">
    <property type="protein sequence ID" value="KAA6392225.1"/>
    <property type="molecule type" value="Genomic_DNA"/>
</dbReference>
<dbReference type="InterPro" id="IPR029063">
    <property type="entry name" value="SAM-dependent_MTases_sf"/>
</dbReference>
<dbReference type="Proteomes" id="UP000324800">
    <property type="component" value="Unassembled WGS sequence"/>
</dbReference>
<evidence type="ECO:0000259" key="10">
    <source>
        <dbReference type="Pfam" id="PF08704"/>
    </source>
</evidence>
<evidence type="ECO:0000256" key="5">
    <source>
        <dbReference type="ARBA" id="ARBA00022679"/>
    </source>
</evidence>
<dbReference type="GO" id="GO:0030488">
    <property type="term" value="P:tRNA methylation"/>
    <property type="evidence" value="ECO:0007669"/>
    <property type="project" value="InterPro"/>
</dbReference>
<feature type="domain" description="tRNA (adenine(58)-N(1))-methyltransferase catalytic subunit TRM61 C-terminal" evidence="10">
    <location>
        <begin position="59"/>
        <end position="163"/>
    </location>
</feature>
<dbReference type="Gene3D" id="3.40.50.150">
    <property type="entry name" value="Vaccinia Virus protein VP39"/>
    <property type="match status" value="1"/>
</dbReference>
<dbReference type="GO" id="GO:0031515">
    <property type="term" value="C:tRNA (m1A) methyltransferase complex"/>
    <property type="evidence" value="ECO:0007669"/>
    <property type="project" value="InterPro"/>
</dbReference>
<name>A0A5J4WCD3_9EUKA</name>
<feature type="domain" description="tRNA (adenine(58)-N(1))-methyltransferase catalytic subunit TRM61 C-terminal" evidence="10">
    <location>
        <begin position="222"/>
        <end position="338"/>
    </location>
</feature>
<feature type="compositionally biased region" description="Polar residues" evidence="9">
    <location>
        <begin position="322"/>
        <end position="336"/>
    </location>
</feature>